<dbReference type="PANTHER" id="PTHR34183:SF1">
    <property type="entry name" value="ENDOLYTIC PEPTIDOGLYCAN TRANSGLYCOSYLASE RLPA"/>
    <property type="match status" value="1"/>
</dbReference>
<dbReference type="EMBL" id="JBHTKB010000001">
    <property type="protein sequence ID" value="MFD0913186.1"/>
    <property type="molecule type" value="Genomic_DNA"/>
</dbReference>
<dbReference type="Proteomes" id="UP001597128">
    <property type="component" value="Unassembled WGS sequence"/>
</dbReference>
<dbReference type="SUPFAM" id="SSF50685">
    <property type="entry name" value="Barwin-like endoglucanases"/>
    <property type="match status" value="1"/>
</dbReference>
<evidence type="ECO:0000256" key="1">
    <source>
        <dbReference type="ARBA" id="ARBA00023239"/>
    </source>
</evidence>
<dbReference type="PANTHER" id="PTHR34183">
    <property type="entry name" value="ENDOLYTIC PEPTIDOGLYCAN TRANSGLYCOSYLASE RLPA"/>
    <property type="match status" value="1"/>
</dbReference>
<dbReference type="RefSeq" id="WP_379056459.1">
    <property type="nucleotide sequence ID" value="NZ_JBHTKB010000001.1"/>
</dbReference>
<keyword evidence="3" id="KW-0472">Membrane</keyword>
<keyword evidence="1 3" id="KW-0456">Lyase</keyword>
<protein>
    <recommendedName>
        <fullName evidence="3">Endolytic peptidoglycan transglycosylase RlpA</fullName>
        <ecNumber evidence="3">4.2.2.-</ecNumber>
    </recommendedName>
</protein>
<dbReference type="Gene3D" id="2.40.40.10">
    <property type="entry name" value="RlpA-like domain"/>
    <property type="match status" value="1"/>
</dbReference>
<proteinExistence type="inferred from homology"/>
<comment type="similarity">
    <text evidence="3 4">Belongs to the RlpA family.</text>
</comment>
<dbReference type="Pfam" id="PF03330">
    <property type="entry name" value="DPBB_1"/>
    <property type="match status" value="1"/>
</dbReference>
<reference evidence="7" key="1">
    <citation type="journal article" date="2019" name="Int. J. Syst. Evol. Microbiol.">
        <title>The Global Catalogue of Microorganisms (GCM) 10K type strain sequencing project: providing services to taxonomists for standard genome sequencing and annotation.</title>
        <authorList>
            <consortium name="The Broad Institute Genomics Platform"/>
            <consortium name="The Broad Institute Genome Sequencing Center for Infectious Disease"/>
            <person name="Wu L."/>
            <person name="Ma J."/>
        </authorList>
    </citation>
    <scope>NUCLEOTIDE SEQUENCE [LARGE SCALE GENOMIC DNA]</scope>
    <source>
        <strain evidence="7">CCUG 58412</strain>
    </source>
</reference>
<keyword evidence="3" id="KW-0564">Palmitate</keyword>
<evidence type="ECO:0000313" key="7">
    <source>
        <dbReference type="Proteomes" id="UP001597128"/>
    </source>
</evidence>
<keyword evidence="3" id="KW-0449">Lipoprotein</keyword>
<comment type="function">
    <text evidence="3">Lytic transglycosylase with a strong preference for naked glycan strands that lack stem peptides.</text>
</comment>
<evidence type="ECO:0000256" key="2">
    <source>
        <dbReference type="ARBA" id="ARBA00023316"/>
    </source>
</evidence>
<dbReference type="EC" id="4.2.2.-" evidence="3"/>
<evidence type="ECO:0000259" key="5">
    <source>
        <dbReference type="Pfam" id="PF03330"/>
    </source>
</evidence>
<evidence type="ECO:0000256" key="4">
    <source>
        <dbReference type="RuleBase" id="RU003495"/>
    </source>
</evidence>
<comment type="caution">
    <text evidence="6">The sequence shown here is derived from an EMBL/GenBank/DDBJ whole genome shotgun (WGS) entry which is preliminary data.</text>
</comment>
<dbReference type="InterPro" id="IPR009009">
    <property type="entry name" value="RlpA-like_DPBB"/>
</dbReference>
<sequence length="125" mass="13579">MTRYLLICIAFVISGCGTISPRSDTNWVGYKESGKASYYANSHQSKKTASGELYKQELKTGAHKALPLGSLVKVTNVDNAKTVIVRINDRGPFVKGRIIDLSKSAFSEISSIANGVIDVQIEVIE</sequence>
<dbReference type="InterPro" id="IPR036908">
    <property type="entry name" value="RlpA-like_sf"/>
</dbReference>
<dbReference type="PROSITE" id="PS51257">
    <property type="entry name" value="PROKAR_LIPOPROTEIN"/>
    <property type="match status" value="1"/>
</dbReference>
<keyword evidence="3" id="KW-1003">Cell membrane</keyword>
<dbReference type="InterPro" id="IPR012997">
    <property type="entry name" value="RplA"/>
</dbReference>
<comment type="subcellular location">
    <subcellularLocation>
        <location evidence="3">Cell membrane</location>
        <topology evidence="3">Lipid-anchor</topology>
    </subcellularLocation>
</comment>
<feature type="domain" description="RlpA-like protein double-psi beta-barrel" evidence="5">
    <location>
        <begin position="32"/>
        <end position="121"/>
    </location>
</feature>
<dbReference type="CDD" id="cd22268">
    <property type="entry name" value="DPBB_RlpA-like"/>
    <property type="match status" value="1"/>
</dbReference>
<keyword evidence="7" id="KW-1185">Reference proteome</keyword>
<dbReference type="NCBIfam" id="TIGR00413">
    <property type="entry name" value="rlpA"/>
    <property type="match status" value="1"/>
</dbReference>
<dbReference type="InterPro" id="IPR034718">
    <property type="entry name" value="RlpA"/>
</dbReference>
<organism evidence="6 7">
    <name type="scientific">Methylophilus luteus</name>
    <dbReference type="NCBI Taxonomy" id="640108"/>
    <lineage>
        <taxon>Bacteria</taxon>
        <taxon>Pseudomonadati</taxon>
        <taxon>Pseudomonadota</taxon>
        <taxon>Betaproteobacteria</taxon>
        <taxon>Nitrosomonadales</taxon>
        <taxon>Methylophilaceae</taxon>
        <taxon>Methylophilus</taxon>
    </lineage>
</organism>
<keyword evidence="2 3" id="KW-0961">Cell wall biogenesis/degradation</keyword>
<evidence type="ECO:0000313" key="6">
    <source>
        <dbReference type="EMBL" id="MFD0913186.1"/>
    </source>
</evidence>
<dbReference type="HAMAP" id="MF_02071">
    <property type="entry name" value="RlpA"/>
    <property type="match status" value="1"/>
</dbReference>
<gene>
    <name evidence="3" type="primary">rlpA</name>
    <name evidence="6" type="ORF">ACFQ1Z_06475</name>
</gene>
<accession>A0ABW3F454</accession>
<evidence type="ECO:0000256" key="3">
    <source>
        <dbReference type="HAMAP-Rule" id="MF_02071"/>
    </source>
</evidence>
<name>A0ABW3F454_9PROT</name>